<dbReference type="AlphaFoldDB" id="A0A4Y8RUH9"/>
<dbReference type="InterPro" id="IPR036514">
    <property type="entry name" value="SGNH_hydro_sf"/>
</dbReference>
<evidence type="ECO:0000256" key="1">
    <source>
        <dbReference type="SAM" id="MobiDB-lite"/>
    </source>
</evidence>
<dbReference type="RefSeq" id="WP_134760105.1">
    <property type="nucleotide sequence ID" value="NZ_SOZD01000001.1"/>
</dbReference>
<dbReference type="OrthoDB" id="7985403at2"/>
<feature type="region of interest" description="Disordered" evidence="1">
    <location>
        <begin position="54"/>
        <end position="79"/>
    </location>
</feature>
<dbReference type="EMBL" id="SOZD01000001">
    <property type="protein sequence ID" value="TFF27467.1"/>
    <property type="molecule type" value="Genomic_DNA"/>
</dbReference>
<accession>A0A4Y8RUH9</accession>
<dbReference type="Proteomes" id="UP000298179">
    <property type="component" value="Unassembled WGS sequence"/>
</dbReference>
<sequence>MTERNSAALVMGGMRTSVRRPGRQIATVIAAVALLGGCTDKSMDETFRSAELMTSSPRDAAAAKPAPAPEGRVASGKTSRVWREAKVAAQTAKVMAAVAPPAPLLTASNEVKSRISSGFPAKAMAGAPEAPGQSLLLATAYGSDGLSRGLTPPELLPRKGDTAIGDGPLARFHAKLAALKNGTRSEPVTVLHIGDSHIAADSFTRGIRSRLQDAYGDAGRGATIPPKVFPYAAAAQVSMNRSGPWQAASSLKVKSGPYGVSGVRLSSRAKSARLTLSSDTGGFDYVEVTMVTGPDAGGVTISAGGKSQSFSARAGKAGSKTVRLEAKADSVTVSPTGDGTTTILNWGTGRERPGVRYVNFGIVGATVDVTKRWDEDLVTNDVRAIKPDLIVYGYGTNEGYDDNLDLDAYRRTAEHFVSVLKAAAPEADLAFAGAADGLTKRSRRGPACSGGWYSPVKLSGVRETIEKLAKDENAGFWNWSEAMGGRCKIDRWAQRGLAAKDRVHLTSKGYDRSAESFVGGLLLPDSTGDTPVASLEN</sequence>
<dbReference type="GO" id="GO:0016788">
    <property type="term" value="F:hydrolase activity, acting on ester bonds"/>
    <property type="evidence" value="ECO:0007669"/>
    <property type="project" value="UniProtKB-ARBA"/>
</dbReference>
<protein>
    <recommendedName>
        <fullName evidence="2">SGNH hydrolase-type esterase domain-containing protein</fullName>
    </recommendedName>
</protein>
<evidence type="ECO:0000259" key="2">
    <source>
        <dbReference type="Pfam" id="PF13472"/>
    </source>
</evidence>
<comment type="caution">
    <text evidence="3">The sequence shown here is derived from an EMBL/GenBank/DDBJ whole genome shotgun (WGS) entry which is preliminary data.</text>
</comment>
<dbReference type="InterPro" id="IPR013830">
    <property type="entry name" value="SGNH_hydro"/>
</dbReference>
<dbReference type="Gene3D" id="3.40.50.1110">
    <property type="entry name" value="SGNH hydrolase"/>
    <property type="match status" value="1"/>
</dbReference>
<organism evidence="3 4">
    <name type="scientific">Jiella endophytica</name>
    <dbReference type="NCBI Taxonomy" id="2558362"/>
    <lineage>
        <taxon>Bacteria</taxon>
        <taxon>Pseudomonadati</taxon>
        <taxon>Pseudomonadota</taxon>
        <taxon>Alphaproteobacteria</taxon>
        <taxon>Hyphomicrobiales</taxon>
        <taxon>Aurantimonadaceae</taxon>
        <taxon>Jiella</taxon>
    </lineage>
</organism>
<name>A0A4Y8RUH9_9HYPH</name>
<proteinExistence type="predicted"/>
<reference evidence="3 4" key="1">
    <citation type="submission" date="2019-03" db="EMBL/GenBank/DDBJ databases">
        <title>Jiella endophytica sp. nov., a novel endophytic bacterium isolated from root of Ficus microcarpa Linn. f.</title>
        <authorList>
            <person name="Tuo L."/>
        </authorList>
    </citation>
    <scope>NUCLEOTIDE SEQUENCE [LARGE SCALE GENOMIC DNA]</scope>
    <source>
        <strain evidence="3 4">CBS5Q-3</strain>
    </source>
</reference>
<feature type="domain" description="SGNH hydrolase-type esterase" evidence="2">
    <location>
        <begin position="339"/>
        <end position="511"/>
    </location>
</feature>
<gene>
    <name evidence="3" type="ORF">E3C22_03135</name>
</gene>
<keyword evidence="4" id="KW-1185">Reference proteome</keyword>
<evidence type="ECO:0000313" key="4">
    <source>
        <dbReference type="Proteomes" id="UP000298179"/>
    </source>
</evidence>
<evidence type="ECO:0000313" key="3">
    <source>
        <dbReference type="EMBL" id="TFF27467.1"/>
    </source>
</evidence>
<dbReference type="Gene3D" id="2.60.120.1360">
    <property type="match status" value="1"/>
</dbReference>
<dbReference type="Pfam" id="PF13472">
    <property type="entry name" value="Lipase_GDSL_2"/>
    <property type="match status" value="1"/>
</dbReference>
<dbReference type="SUPFAM" id="SSF52266">
    <property type="entry name" value="SGNH hydrolase"/>
    <property type="match status" value="1"/>
</dbReference>